<keyword evidence="2" id="KW-0805">Transcription regulation</keyword>
<evidence type="ECO:0008006" key="7">
    <source>
        <dbReference type="Google" id="ProtNLM"/>
    </source>
</evidence>
<dbReference type="EMBL" id="JACCKD010000005">
    <property type="protein sequence ID" value="MBA0127036.1"/>
    <property type="molecule type" value="Genomic_DNA"/>
</dbReference>
<name>A0A838ACM9_9PSEU</name>
<evidence type="ECO:0000256" key="1">
    <source>
        <dbReference type="ARBA" id="ARBA00010641"/>
    </source>
</evidence>
<dbReference type="GO" id="GO:0016987">
    <property type="term" value="F:sigma factor activity"/>
    <property type="evidence" value="ECO:0007669"/>
    <property type="project" value="UniProtKB-KW"/>
</dbReference>
<keyword evidence="4" id="KW-0804">Transcription</keyword>
<keyword evidence="3" id="KW-0731">Sigma factor</keyword>
<protein>
    <recommendedName>
        <fullName evidence="7">DNA-directed RNA polymerase specialized sigma subunit, sigma24 family</fullName>
    </recommendedName>
</protein>
<dbReference type="Gene3D" id="1.10.1740.10">
    <property type="match status" value="1"/>
</dbReference>
<evidence type="ECO:0000256" key="2">
    <source>
        <dbReference type="ARBA" id="ARBA00023015"/>
    </source>
</evidence>
<comment type="caution">
    <text evidence="5">The sequence shown here is derived from an EMBL/GenBank/DDBJ whole genome shotgun (WGS) entry which is preliminary data.</text>
</comment>
<dbReference type="SUPFAM" id="SSF88659">
    <property type="entry name" value="Sigma3 and sigma4 domains of RNA polymerase sigma factors"/>
    <property type="match status" value="1"/>
</dbReference>
<dbReference type="GO" id="GO:0006352">
    <property type="term" value="P:DNA-templated transcription initiation"/>
    <property type="evidence" value="ECO:0007669"/>
    <property type="project" value="InterPro"/>
</dbReference>
<evidence type="ECO:0000313" key="5">
    <source>
        <dbReference type="EMBL" id="MBA0127036.1"/>
    </source>
</evidence>
<dbReference type="InterPro" id="IPR039425">
    <property type="entry name" value="RNA_pol_sigma-70-like"/>
</dbReference>
<organism evidence="5 6">
    <name type="scientific">Haloechinothrix aidingensis</name>
    <dbReference type="NCBI Taxonomy" id="2752311"/>
    <lineage>
        <taxon>Bacteria</taxon>
        <taxon>Bacillati</taxon>
        <taxon>Actinomycetota</taxon>
        <taxon>Actinomycetes</taxon>
        <taxon>Pseudonocardiales</taxon>
        <taxon>Pseudonocardiaceae</taxon>
        <taxon>Haloechinothrix</taxon>
    </lineage>
</organism>
<gene>
    <name evidence="5" type="ORF">H0B56_15910</name>
</gene>
<accession>A0A838ACM9</accession>
<keyword evidence="6" id="KW-1185">Reference proteome</keyword>
<dbReference type="InterPro" id="IPR013324">
    <property type="entry name" value="RNA_pol_sigma_r3/r4-like"/>
</dbReference>
<dbReference type="AlphaFoldDB" id="A0A838ACM9"/>
<dbReference type="InterPro" id="IPR013325">
    <property type="entry name" value="RNA_pol_sigma_r2"/>
</dbReference>
<dbReference type="PANTHER" id="PTHR43133:SF62">
    <property type="entry name" value="RNA POLYMERASE SIGMA FACTOR SIGZ"/>
    <property type="match status" value="1"/>
</dbReference>
<evidence type="ECO:0000256" key="3">
    <source>
        <dbReference type="ARBA" id="ARBA00023082"/>
    </source>
</evidence>
<proteinExistence type="inferred from homology"/>
<comment type="similarity">
    <text evidence="1">Belongs to the sigma-70 factor family. ECF subfamily.</text>
</comment>
<dbReference type="PANTHER" id="PTHR43133">
    <property type="entry name" value="RNA POLYMERASE ECF-TYPE SIGMA FACTO"/>
    <property type="match status" value="1"/>
</dbReference>
<dbReference type="RefSeq" id="WP_180893842.1">
    <property type="nucleotide sequence ID" value="NZ_JACCKD010000005.1"/>
</dbReference>
<dbReference type="Gene3D" id="1.10.10.10">
    <property type="entry name" value="Winged helix-like DNA-binding domain superfamily/Winged helix DNA-binding domain"/>
    <property type="match status" value="1"/>
</dbReference>
<dbReference type="Proteomes" id="UP000582974">
    <property type="component" value="Unassembled WGS sequence"/>
</dbReference>
<evidence type="ECO:0000313" key="6">
    <source>
        <dbReference type="Proteomes" id="UP000582974"/>
    </source>
</evidence>
<evidence type="ECO:0000256" key="4">
    <source>
        <dbReference type="ARBA" id="ARBA00023163"/>
    </source>
</evidence>
<dbReference type="SUPFAM" id="SSF88946">
    <property type="entry name" value="Sigma2 domain of RNA polymerase sigma factors"/>
    <property type="match status" value="1"/>
</dbReference>
<reference evidence="5 6" key="1">
    <citation type="submission" date="2020-07" db="EMBL/GenBank/DDBJ databases">
        <title>Genome of Haloechinothrix sp.</title>
        <authorList>
            <person name="Tang S.-K."/>
            <person name="Yang L."/>
            <person name="Zhu W.-Y."/>
        </authorList>
    </citation>
    <scope>NUCLEOTIDE SEQUENCE [LARGE SCALE GENOMIC DNA]</scope>
    <source>
        <strain evidence="5 6">YIM 98757</strain>
    </source>
</reference>
<dbReference type="InterPro" id="IPR036388">
    <property type="entry name" value="WH-like_DNA-bd_sf"/>
</dbReference>
<sequence>MRFSVADDTPSASVPWERRVLLRVRGGDRGALGELFDQFSATVYGVAYGIVGDRDVAAAITETVFLGAWRHPDTVAAAIDNGGLRCALAALSRAEALQWRREYGLRSRHAPRIHTASRNGRRADHTEWARAEVMRSRTVVCLTSLPGGEREVVEAVAFGGDTVAEAATRVGIPVEEAATRLTSALRRMSAQLRSPATVSPGGAKA</sequence>